<dbReference type="KEGG" id="hsc:HVS_11055"/>
<dbReference type="GO" id="GO:0005978">
    <property type="term" value="P:glycogen biosynthetic process"/>
    <property type="evidence" value="ECO:0007669"/>
    <property type="project" value="UniProtKB-UniRule"/>
</dbReference>
<dbReference type="InterPro" id="IPR001296">
    <property type="entry name" value="Glyco_trans_1"/>
</dbReference>
<dbReference type="Pfam" id="PF00534">
    <property type="entry name" value="Glycos_transf_1"/>
    <property type="match status" value="1"/>
</dbReference>
<keyword evidence="6 7" id="KW-0320">Glycogen biosynthesis</keyword>
<evidence type="ECO:0000256" key="3">
    <source>
        <dbReference type="ARBA" id="ARBA00010281"/>
    </source>
</evidence>
<comment type="function">
    <text evidence="2 7">Synthesizes alpha-1,4-glucan chains using ADP-glucose.</text>
</comment>
<dbReference type="UniPathway" id="UPA00164"/>
<evidence type="ECO:0000256" key="6">
    <source>
        <dbReference type="ARBA" id="ARBA00023056"/>
    </source>
</evidence>
<evidence type="ECO:0000256" key="7">
    <source>
        <dbReference type="HAMAP-Rule" id="MF_00484"/>
    </source>
</evidence>
<keyword evidence="11" id="KW-1185">Reference proteome</keyword>
<dbReference type="PANTHER" id="PTHR45825">
    <property type="entry name" value="GRANULE-BOUND STARCH SYNTHASE 1, CHLOROPLASTIC/AMYLOPLASTIC"/>
    <property type="match status" value="1"/>
</dbReference>
<evidence type="ECO:0000256" key="1">
    <source>
        <dbReference type="ARBA" id="ARBA00001478"/>
    </source>
</evidence>
<dbReference type="Proteomes" id="UP000233534">
    <property type="component" value="Chromosome"/>
</dbReference>
<name>A0A2K9E925_9FIRM</name>
<evidence type="ECO:0000313" key="11">
    <source>
        <dbReference type="Proteomes" id="UP000233534"/>
    </source>
</evidence>
<dbReference type="InterPro" id="IPR013534">
    <property type="entry name" value="Starch_synth_cat_dom"/>
</dbReference>
<evidence type="ECO:0000256" key="2">
    <source>
        <dbReference type="ARBA" id="ARBA00002764"/>
    </source>
</evidence>
<feature type="binding site" evidence="7">
    <location>
        <position position="21"/>
    </location>
    <ligand>
        <name>ADP-alpha-D-glucose</name>
        <dbReference type="ChEBI" id="CHEBI:57498"/>
    </ligand>
</feature>
<protein>
    <recommendedName>
        <fullName evidence="7">Glycogen synthase</fullName>
        <ecNumber evidence="7">2.4.1.21</ecNumber>
    </recommendedName>
    <alternativeName>
        <fullName evidence="7">Starch [bacterial glycogen] synthase</fullName>
    </alternativeName>
</protein>
<dbReference type="SUPFAM" id="SSF53756">
    <property type="entry name" value="UDP-Glycosyltransferase/glycogen phosphorylase"/>
    <property type="match status" value="1"/>
</dbReference>
<dbReference type="PANTHER" id="PTHR45825:SF11">
    <property type="entry name" value="ALPHA AMYLASE DOMAIN-CONTAINING PROTEIN"/>
    <property type="match status" value="1"/>
</dbReference>
<dbReference type="AlphaFoldDB" id="A0A2K9E925"/>
<comment type="pathway">
    <text evidence="7">Glycan biosynthesis; glycogen biosynthesis.</text>
</comment>
<evidence type="ECO:0000259" key="9">
    <source>
        <dbReference type="Pfam" id="PF08323"/>
    </source>
</evidence>
<dbReference type="InterPro" id="IPR011835">
    <property type="entry name" value="GS/SS"/>
</dbReference>
<organism evidence="10 11">
    <name type="scientific">Acetivibrio saccincola</name>
    <dbReference type="NCBI Taxonomy" id="1677857"/>
    <lineage>
        <taxon>Bacteria</taxon>
        <taxon>Bacillati</taxon>
        <taxon>Bacillota</taxon>
        <taxon>Clostridia</taxon>
        <taxon>Eubacteriales</taxon>
        <taxon>Oscillospiraceae</taxon>
        <taxon>Acetivibrio</taxon>
    </lineage>
</organism>
<keyword evidence="4 7" id="KW-0328">Glycosyltransferase</keyword>
<comment type="catalytic activity">
    <reaction evidence="1 7">
        <text>[(1-&gt;4)-alpha-D-glucosyl](n) + ADP-alpha-D-glucose = [(1-&gt;4)-alpha-D-glucosyl](n+1) + ADP + H(+)</text>
        <dbReference type="Rhea" id="RHEA:18189"/>
        <dbReference type="Rhea" id="RHEA-COMP:9584"/>
        <dbReference type="Rhea" id="RHEA-COMP:9587"/>
        <dbReference type="ChEBI" id="CHEBI:15378"/>
        <dbReference type="ChEBI" id="CHEBI:15444"/>
        <dbReference type="ChEBI" id="CHEBI:57498"/>
        <dbReference type="ChEBI" id="CHEBI:456216"/>
        <dbReference type="EC" id="2.4.1.21"/>
    </reaction>
</comment>
<feature type="domain" description="Glycosyl transferase family 1" evidence="8">
    <location>
        <begin position="296"/>
        <end position="448"/>
    </location>
</feature>
<dbReference type="RefSeq" id="WP_101302265.1">
    <property type="nucleotide sequence ID" value="NZ_CP025197.1"/>
</dbReference>
<dbReference type="NCBIfam" id="NF001899">
    <property type="entry name" value="PRK00654.1-2"/>
    <property type="match status" value="1"/>
</dbReference>
<dbReference type="Pfam" id="PF08323">
    <property type="entry name" value="Glyco_transf_5"/>
    <property type="match status" value="1"/>
</dbReference>
<dbReference type="CDD" id="cd03791">
    <property type="entry name" value="GT5_Glycogen_synthase_DULL1-like"/>
    <property type="match status" value="1"/>
</dbReference>
<dbReference type="EC" id="2.4.1.21" evidence="7"/>
<accession>A0A2K9E925</accession>
<reference evidence="10 11" key="1">
    <citation type="submission" date="2017-12" db="EMBL/GenBank/DDBJ databases">
        <title>Complete genome sequence of Herbivorax saccincola GGR1, a novel Cellulosome-producing hydrolytic bacterium in a thermophilic biogas plant, established by Illumina and Nanopore MinION sequencing.</title>
        <authorList>
            <person name="Pechtl A."/>
            <person name="Ruckert C."/>
            <person name="Koeck D.E."/>
            <person name="Maus I."/>
            <person name="Winkler A."/>
            <person name="Kalinowski J."/>
            <person name="Puhler A."/>
            <person name="Schwarz W.W."/>
            <person name="Zverlov V.V."/>
            <person name="Schluter A."/>
            <person name="Liebl W."/>
        </authorList>
    </citation>
    <scope>NUCLEOTIDE SEQUENCE [LARGE SCALE GENOMIC DNA]</scope>
    <source>
        <strain evidence="11">SR1</strain>
    </source>
</reference>
<dbReference type="GO" id="GO:0004373">
    <property type="term" value="F:alpha-1,4-glucan glucosyltransferase (UDP-glucose donor) activity"/>
    <property type="evidence" value="ECO:0007669"/>
    <property type="project" value="InterPro"/>
</dbReference>
<evidence type="ECO:0000259" key="8">
    <source>
        <dbReference type="Pfam" id="PF00534"/>
    </source>
</evidence>
<dbReference type="EMBL" id="CP025197">
    <property type="protein sequence ID" value="AUG58106.1"/>
    <property type="molecule type" value="Genomic_DNA"/>
</dbReference>
<dbReference type="NCBIfam" id="NF001898">
    <property type="entry name" value="PRK00654.1-1"/>
    <property type="match status" value="1"/>
</dbReference>
<comment type="similarity">
    <text evidence="3 7">Belongs to the glycosyltransferase 1 family. Bacterial/plant glycogen synthase subfamily.</text>
</comment>
<dbReference type="HAMAP" id="MF_00484">
    <property type="entry name" value="Glycogen_synth"/>
    <property type="match status" value="1"/>
</dbReference>
<evidence type="ECO:0000313" key="10">
    <source>
        <dbReference type="EMBL" id="AUG58106.1"/>
    </source>
</evidence>
<evidence type="ECO:0000256" key="5">
    <source>
        <dbReference type="ARBA" id="ARBA00022679"/>
    </source>
</evidence>
<evidence type="ECO:0000256" key="4">
    <source>
        <dbReference type="ARBA" id="ARBA00022676"/>
    </source>
</evidence>
<dbReference type="NCBIfam" id="TIGR02095">
    <property type="entry name" value="glgA"/>
    <property type="match status" value="1"/>
</dbReference>
<feature type="domain" description="Starch synthase catalytic" evidence="9">
    <location>
        <begin position="8"/>
        <end position="245"/>
    </location>
</feature>
<proteinExistence type="inferred from homology"/>
<dbReference type="Gene3D" id="3.40.50.2000">
    <property type="entry name" value="Glycogen Phosphorylase B"/>
    <property type="match status" value="2"/>
</dbReference>
<dbReference type="GO" id="GO:0009011">
    <property type="term" value="F:alpha-1,4-glucan glucosyltransferase (ADP-glucose donor) activity"/>
    <property type="evidence" value="ECO:0007669"/>
    <property type="project" value="UniProtKB-UniRule"/>
</dbReference>
<keyword evidence="5 7" id="KW-0808">Transferase</keyword>
<gene>
    <name evidence="10" type="primary">glgA2</name>
    <name evidence="7" type="synonym">glgA</name>
    <name evidence="10" type="ORF">HVS_11055</name>
</gene>
<sequence length="488" mass="56707">MSRRRKKKILFVSAEVFPFAKVGGLADVAGSLPKSLALAGCDIRVAMPRYKNIESGMKYIKDFPVEIGPRLETCIIKEGKISFKNGGKNKTIPVYFIDNYHYFNRQNIYSYYDDEERFAFFCKAVLEMLPEIGFKPDIIHCNDWHTGPICMLLNEKYKKDEFYKDIKTLFTIHNLQYRGDFSRKTLTLFGMTDELFVPEKTEFYGMFSFMKTGLVYADAINTVSEVYAKEIQTPEYGEKLEGLLRSRKEDLFGILNGIDYEVFNPETDEYIYKNYNENTIKYKKDNKYALQKEVGLPKRDVPLIGLISRLVHQKGLDLIIDVIDEMMKSELQFILLGSGEKRYEKAFLELQEKYPEKMSVNIGFNETLANKIYAGSDLFLMPSRFEPCGLGQMISFRYGTIPIVSETGGLAETVIDIEKDKEKGNGFTFKEFCAEEMIRTIKRSIKFYNENKEKWNTLVANAMKLDFSWERSAKKYLKLYENIINKDK</sequence>